<proteinExistence type="predicted"/>
<dbReference type="REBASE" id="134078">
    <property type="entry name" value="Kfl9041ORF3955P"/>
</dbReference>
<reference evidence="8 10" key="1">
    <citation type="submission" date="2015-11" db="EMBL/GenBank/DDBJ databases">
        <title>Complete Genome Sequence of Kocuria flava strain HO-9041.</title>
        <authorList>
            <person name="Zhou M."/>
            <person name="Dai J."/>
        </authorList>
    </citation>
    <scope>NUCLEOTIDE SEQUENCE [LARGE SCALE GENOMIC DNA]</scope>
    <source>
        <strain evidence="8 10">HO-9041</strain>
    </source>
</reference>
<dbReference type="InterPro" id="IPR054277">
    <property type="entry name" value="DUF7008"/>
</dbReference>
<dbReference type="InterPro" id="IPR011639">
    <property type="entry name" value="MethylTrfase_TaqI-like_dom"/>
</dbReference>
<evidence type="ECO:0000313" key="10">
    <source>
        <dbReference type="Proteomes" id="UP000057181"/>
    </source>
</evidence>
<sequence>MTATPQLTADLQKLVLEVEDDLRARLEADPERSRDWHEEHRQAMRARRTAMAWTTWRDDRIVQAAVSWVLTTVFARFAEDNELVGPTWFTGPGERRHHAVEAQQAFFREHPELTDREWIEESFRHLRSHPATAGLVDDHAWLRLISPSGQMATRIIEFWRRLGDDGALAHDLTDPVLSTRFLGDLYQDLSEHARETFALLQTPEFVEEFILDQTLTPALDERPLEGFKLIDPTCGSGHFLLGAFTRFNDLWAQKAPSMGARERVQKALESVYGVDINAFAVAVARFRLTIAAMQACGERSLDTADAFDIHVETGDSLIHGKAEDMFEGFSDGTGADLFAYATEDQQALKEILTPGQYDVVVGNPPYITVKDKTLNERYRELYRTCKGKYAMTVPFMERFFELAKRGSSHQPAGWTGQITSNSFMKREFGSKIIEDFLSQLDLRSVIDTSGAYIPGHGTPTVILVGRNDRPQSGIVRAVLGIRGEPGRPADASRGLVWASISAHVGDPGYEDEWVSVVDLERQVLAAHPWSLTGGSAPAVAGRIEAARHSNLGDITYRIGVFGIMGADDAMMLEDGVAERTDRETSAVSALVVGDRVRDFSITETYPTWFPYTENHALRRIDEFPGWGRHLWRVRTELGNRATFSKQTYFTEGRPFYEWHQLPKDIGVSKLTLTFAFVATHNHFVLDRGGKVFKQSAPVVKLPEGATEEEHLALLGVLNSAVACFWLKQNSHNKGSTVDSKGARQTQVPWENFYEFTGTTLKDFPLPSHLDARLAASLDGLAQQRQEITGRLAAGDQVPDVSSTAGCADRDASLRRRMVALQEELDWENYAVYGLLNDTLTFDTARLPEVAPGQRAFEIVMARKVATGELDSAWFTRHGSTPITDIPQDWPQDYRELVQRRIDVIESDRMINLLERPEYKRRWAEEPWEKRQERALRGWLLDRIEAREHWFDRQGRPSVRSIGQLADALGRHQDFVSVLELWAGQRDVDLVATLTKLLIDEAVPYLAACRLKEPALRKWEAWKTTWDLQRREDAGEDVGQIPVPPKYTTADFRKQSYWSHRGKLDVPKERFIVYPGAELSTDRSMLLGWAGWNHAEQFLALASHMDRMIADGAEDDRLVPVLAGLHELLPWVQQWHAELDPAYGVSLGDFAAQEVEQRRARLGVALDDLVAWRPPKATRGRKKAS</sequence>
<keyword evidence="2 8" id="KW-0489">Methyltransferase</keyword>
<dbReference type="PROSITE" id="PS00092">
    <property type="entry name" value="N6_MTASE"/>
    <property type="match status" value="1"/>
</dbReference>
<dbReference type="GO" id="GO:0006304">
    <property type="term" value="P:DNA modification"/>
    <property type="evidence" value="ECO:0007669"/>
    <property type="project" value="InterPro"/>
</dbReference>
<keyword evidence="4" id="KW-0949">S-adenosyl-L-methionine</keyword>
<dbReference type="Pfam" id="PF22654">
    <property type="entry name" value="DUF7008"/>
    <property type="match status" value="1"/>
</dbReference>
<dbReference type="GO" id="GO:0003676">
    <property type="term" value="F:nucleic acid binding"/>
    <property type="evidence" value="ECO:0007669"/>
    <property type="project" value="InterPro"/>
</dbReference>
<evidence type="ECO:0000313" key="9">
    <source>
        <dbReference type="EMBL" id="GEO90700.1"/>
    </source>
</evidence>
<dbReference type="Proteomes" id="UP000057181">
    <property type="component" value="Chromosome"/>
</dbReference>
<name>A0A0U3HUS9_9MICC</name>
<feature type="domain" description="Type II methyltransferase M.TaqI-like" evidence="6">
    <location>
        <begin position="270"/>
        <end position="449"/>
    </location>
</feature>
<evidence type="ECO:0000259" key="6">
    <source>
        <dbReference type="Pfam" id="PF07669"/>
    </source>
</evidence>
<protein>
    <recommendedName>
        <fullName evidence="1">site-specific DNA-methyltransferase (adenine-specific)</fullName>
        <ecNumber evidence="1">2.1.1.72</ecNumber>
    </recommendedName>
</protein>
<dbReference type="OrthoDB" id="4280289at2"/>
<dbReference type="InterPro" id="IPR050953">
    <property type="entry name" value="N4_N6_ade-DNA_methylase"/>
</dbReference>
<dbReference type="NCBIfam" id="NF033451">
    <property type="entry name" value="BREX_2_MTaseX"/>
    <property type="match status" value="1"/>
</dbReference>
<gene>
    <name evidence="8" type="ORF">AS188_03955</name>
    <name evidence="9" type="ORF">KFL01_00060</name>
</gene>
<dbReference type="Proteomes" id="UP000321155">
    <property type="component" value="Unassembled WGS sequence"/>
</dbReference>
<dbReference type="EMBL" id="BJZR01000001">
    <property type="protein sequence ID" value="GEO90700.1"/>
    <property type="molecule type" value="Genomic_DNA"/>
</dbReference>
<dbReference type="PANTHER" id="PTHR33841">
    <property type="entry name" value="DNA METHYLTRANSFERASE YEEA-RELATED"/>
    <property type="match status" value="1"/>
</dbReference>
<dbReference type="Gene3D" id="3.40.50.150">
    <property type="entry name" value="Vaccinia Virus protein VP39"/>
    <property type="match status" value="1"/>
</dbReference>
<dbReference type="EC" id="2.1.1.72" evidence="1"/>
<evidence type="ECO:0000256" key="3">
    <source>
        <dbReference type="ARBA" id="ARBA00022679"/>
    </source>
</evidence>
<dbReference type="GO" id="GO:0032259">
    <property type="term" value="P:methylation"/>
    <property type="evidence" value="ECO:0007669"/>
    <property type="project" value="UniProtKB-KW"/>
</dbReference>
<evidence type="ECO:0000256" key="2">
    <source>
        <dbReference type="ARBA" id="ARBA00022603"/>
    </source>
</evidence>
<evidence type="ECO:0000313" key="11">
    <source>
        <dbReference type="Proteomes" id="UP000321155"/>
    </source>
</evidence>
<evidence type="ECO:0000313" key="8">
    <source>
        <dbReference type="EMBL" id="ALU39040.1"/>
    </source>
</evidence>
<comment type="catalytic activity">
    <reaction evidence="5">
        <text>a 2'-deoxyadenosine in DNA + S-adenosyl-L-methionine = an N(6)-methyl-2'-deoxyadenosine in DNA + S-adenosyl-L-homocysteine + H(+)</text>
        <dbReference type="Rhea" id="RHEA:15197"/>
        <dbReference type="Rhea" id="RHEA-COMP:12418"/>
        <dbReference type="Rhea" id="RHEA-COMP:12419"/>
        <dbReference type="ChEBI" id="CHEBI:15378"/>
        <dbReference type="ChEBI" id="CHEBI:57856"/>
        <dbReference type="ChEBI" id="CHEBI:59789"/>
        <dbReference type="ChEBI" id="CHEBI:90615"/>
        <dbReference type="ChEBI" id="CHEBI:90616"/>
        <dbReference type="EC" id="2.1.1.72"/>
    </reaction>
</comment>
<evidence type="ECO:0000256" key="1">
    <source>
        <dbReference type="ARBA" id="ARBA00011900"/>
    </source>
</evidence>
<dbReference type="EMBL" id="CP013254">
    <property type="protein sequence ID" value="ALU39040.1"/>
    <property type="molecule type" value="Genomic_DNA"/>
</dbReference>
<dbReference type="InterPro" id="IPR002052">
    <property type="entry name" value="DNA_methylase_N6_adenine_CS"/>
</dbReference>
<dbReference type="Pfam" id="PF07669">
    <property type="entry name" value="Eco57I"/>
    <property type="match status" value="1"/>
</dbReference>
<reference evidence="9 11" key="2">
    <citation type="submission" date="2019-07" db="EMBL/GenBank/DDBJ databases">
        <title>Whole genome shotgun sequence of Kocuria flava NBRC 107626.</title>
        <authorList>
            <person name="Hosoyama A."/>
            <person name="Uohara A."/>
            <person name="Ohji S."/>
            <person name="Ichikawa N."/>
        </authorList>
    </citation>
    <scope>NUCLEOTIDE SEQUENCE [LARGE SCALE GENOMIC DNA]</scope>
    <source>
        <strain evidence="9 11">NBRC 107626</strain>
    </source>
</reference>
<organism evidence="8 10">
    <name type="scientific">Kocuria flava</name>
    <dbReference type="NCBI Taxonomy" id="446860"/>
    <lineage>
        <taxon>Bacteria</taxon>
        <taxon>Bacillati</taxon>
        <taxon>Actinomycetota</taxon>
        <taxon>Actinomycetes</taxon>
        <taxon>Micrococcales</taxon>
        <taxon>Micrococcaceae</taxon>
        <taxon>Kocuria</taxon>
    </lineage>
</organism>
<dbReference type="InterPro" id="IPR029063">
    <property type="entry name" value="SAM-dependent_MTases_sf"/>
</dbReference>
<dbReference type="AlphaFoldDB" id="A0A0U3HUS9"/>
<keyword evidence="11" id="KW-1185">Reference proteome</keyword>
<evidence type="ECO:0000256" key="4">
    <source>
        <dbReference type="ARBA" id="ARBA00022691"/>
    </source>
</evidence>
<dbReference type="PANTHER" id="PTHR33841:SF1">
    <property type="entry name" value="DNA METHYLTRANSFERASE A"/>
    <property type="match status" value="1"/>
</dbReference>
<dbReference type="PRINTS" id="PR00507">
    <property type="entry name" value="N12N6MTFRASE"/>
</dbReference>
<evidence type="ECO:0000256" key="5">
    <source>
        <dbReference type="ARBA" id="ARBA00047942"/>
    </source>
</evidence>
<dbReference type="SUPFAM" id="SSF53335">
    <property type="entry name" value="S-adenosyl-L-methionine-dependent methyltransferases"/>
    <property type="match status" value="1"/>
</dbReference>
<dbReference type="KEGG" id="kfv:AS188_03955"/>
<dbReference type="STRING" id="446860.AS188_03955"/>
<keyword evidence="3" id="KW-0808">Transferase</keyword>
<dbReference type="GO" id="GO:0009007">
    <property type="term" value="F:site-specific DNA-methyltransferase (adenine-specific) activity"/>
    <property type="evidence" value="ECO:0007669"/>
    <property type="project" value="UniProtKB-EC"/>
</dbReference>
<accession>A0A0U3HUS9</accession>
<dbReference type="RefSeq" id="WP_058857752.1">
    <property type="nucleotide sequence ID" value="NZ_BJZR01000001.1"/>
</dbReference>
<evidence type="ECO:0000259" key="7">
    <source>
        <dbReference type="Pfam" id="PF22654"/>
    </source>
</evidence>
<feature type="domain" description="DUF7008" evidence="7">
    <location>
        <begin position="817"/>
        <end position="1182"/>
    </location>
</feature>